<comment type="caution">
    <text evidence="1">The sequence shown here is derived from an EMBL/GenBank/DDBJ whole genome shotgun (WGS) entry which is preliminary data.</text>
</comment>
<name>A0A6A0ADD2_HAELA</name>
<protein>
    <submittedName>
        <fullName evidence="1">Uncharacterized protein</fullName>
    </submittedName>
</protein>
<evidence type="ECO:0000313" key="2">
    <source>
        <dbReference type="Proteomes" id="UP000485058"/>
    </source>
</evidence>
<feature type="non-terminal residue" evidence="1">
    <location>
        <position position="167"/>
    </location>
</feature>
<accession>A0A6A0ADD2</accession>
<dbReference type="Proteomes" id="UP000485058">
    <property type="component" value="Unassembled WGS sequence"/>
</dbReference>
<gene>
    <name evidence="1" type="ORF">HaLaN_29167</name>
</gene>
<reference evidence="1 2" key="1">
    <citation type="submission" date="2020-02" db="EMBL/GenBank/DDBJ databases">
        <title>Draft genome sequence of Haematococcus lacustris strain NIES-144.</title>
        <authorList>
            <person name="Morimoto D."/>
            <person name="Nakagawa S."/>
            <person name="Yoshida T."/>
            <person name="Sawayama S."/>
        </authorList>
    </citation>
    <scope>NUCLEOTIDE SEQUENCE [LARGE SCALE GENOMIC DNA]</scope>
    <source>
        <strain evidence="1 2">NIES-144</strain>
    </source>
</reference>
<dbReference type="EMBL" id="BLLF01004838">
    <property type="protein sequence ID" value="GFH30333.1"/>
    <property type="molecule type" value="Genomic_DNA"/>
</dbReference>
<keyword evidence="2" id="KW-1185">Reference proteome</keyword>
<organism evidence="1 2">
    <name type="scientific">Haematococcus lacustris</name>
    <name type="common">Green alga</name>
    <name type="synonym">Haematococcus pluvialis</name>
    <dbReference type="NCBI Taxonomy" id="44745"/>
    <lineage>
        <taxon>Eukaryota</taxon>
        <taxon>Viridiplantae</taxon>
        <taxon>Chlorophyta</taxon>
        <taxon>core chlorophytes</taxon>
        <taxon>Chlorophyceae</taxon>
        <taxon>CS clade</taxon>
        <taxon>Chlamydomonadales</taxon>
        <taxon>Haematococcaceae</taxon>
        <taxon>Haematococcus</taxon>
    </lineage>
</organism>
<proteinExistence type="predicted"/>
<sequence>MPVNTRAAPIYECPFTVEVYGAVLTELQQALSLSPAPPLGHVPLHAMTPGTASQGRAAGAEASRVAVAAFGAGGAGGYGEGGERMPGGEGGIPWTAGLGGGGATSCSPSRSRSCCLCVPPPATAAAAGGGGGGVQDDSQVAALRAHIPELRAQHSRLLQEADQMRRQ</sequence>
<dbReference type="AlphaFoldDB" id="A0A6A0ADD2"/>
<evidence type="ECO:0000313" key="1">
    <source>
        <dbReference type="EMBL" id="GFH30333.1"/>
    </source>
</evidence>